<dbReference type="OrthoDB" id="8114442at2759"/>
<evidence type="ECO:0000259" key="6">
    <source>
        <dbReference type="PROSITE" id="PS50157"/>
    </source>
</evidence>
<dbReference type="STRING" id="103827.A0A0N5DC38"/>
<reference evidence="9" key="1">
    <citation type="submission" date="2017-02" db="UniProtKB">
        <authorList>
            <consortium name="WormBaseParasite"/>
        </authorList>
    </citation>
    <scope>IDENTIFICATION</scope>
</reference>
<dbReference type="Pfam" id="PF00096">
    <property type="entry name" value="zf-C2H2"/>
    <property type="match status" value="2"/>
</dbReference>
<feature type="domain" description="C2H2-type" evidence="6">
    <location>
        <begin position="180"/>
        <end position="208"/>
    </location>
</feature>
<keyword evidence="4" id="KW-0862">Zinc</keyword>
<dbReference type="EMBL" id="UYYF01005319">
    <property type="protein sequence ID" value="VDN08454.1"/>
    <property type="molecule type" value="Genomic_DNA"/>
</dbReference>
<dbReference type="GO" id="GO:0008270">
    <property type="term" value="F:zinc ion binding"/>
    <property type="evidence" value="ECO:0007669"/>
    <property type="project" value="UniProtKB-KW"/>
</dbReference>
<evidence type="ECO:0000256" key="1">
    <source>
        <dbReference type="ARBA" id="ARBA00022723"/>
    </source>
</evidence>
<feature type="domain" description="C2H2-type" evidence="6">
    <location>
        <begin position="249"/>
        <end position="272"/>
    </location>
</feature>
<evidence type="ECO:0000313" key="9">
    <source>
        <dbReference type="WBParaSite" id="TCLT_0001075701-mRNA-1"/>
    </source>
</evidence>
<reference evidence="7 8" key="2">
    <citation type="submission" date="2018-11" db="EMBL/GenBank/DDBJ databases">
        <authorList>
            <consortium name="Pathogen Informatics"/>
        </authorList>
    </citation>
    <scope>NUCLEOTIDE SEQUENCE [LARGE SCALE GENOMIC DNA]</scope>
</reference>
<dbReference type="InterPro" id="IPR013087">
    <property type="entry name" value="Znf_C2H2_type"/>
</dbReference>
<dbReference type="Gene3D" id="3.30.160.60">
    <property type="entry name" value="Classic Zinc Finger"/>
    <property type="match status" value="4"/>
</dbReference>
<evidence type="ECO:0000313" key="8">
    <source>
        <dbReference type="Proteomes" id="UP000276776"/>
    </source>
</evidence>
<dbReference type="PROSITE" id="PS00028">
    <property type="entry name" value="ZINC_FINGER_C2H2_1"/>
    <property type="match status" value="4"/>
</dbReference>
<dbReference type="FunFam" id="3.30.160.60:FF:000110">
    <property type="entry name" value="Zinc finger protein-like"/>
    <property type="match status" value="1"/>
</dbReference>
<evidence type="ECO:0000256" key="2">
    <source>
        <dbReference type="ARBA" id="ARBA00022737"/>
    </source>
</evidence>
<dbReference type="SUPFAM" id="SSF57667">
    <property type="entry name" value="beta-beta-alpha zinc fingers"/>
    <property type="match status" value="2"/>
</dbReference>
<dbReference type="PROSITE" id="PS50157">
    <property type="entry name" value="ZINC_FINGER_C2H2_2"/>
    <property type="match status" value="5"/>
</dbReference>
<name>A0A0N5DC38_THECL</name>
<dbReference type="GO" id="GO:0000981">
    <property type="term" value="F:DNA-binding transcription factor activity, RNA polymerase II-specific"/>
    <property type="evidence" value="ECO:0007669"/>
    <property type="project" value="TreeGrafter"/>
</dbReference>
<evidence type="ECO:0000313" key="7">
    <source>
        <dbReference type="EMBL" id="VDN08454.1"/>
    </source>
</evidence>
<protein>
    <submittedName>
        <fullName evidence="9">Zinc finger protein</fullName>
    </submittedName>
</protein>
<dbReference type="GO" id="GO:0005634">
    <property type="term" value="C:nucleus"/>
    <property type="evidence" value="ECO:0007669"/>
    <property type="project" value="TreeGrafter"/>
</dbReference>
<sequence>MAIVASLNWKYCTRSGKSYVKQRPEWLRHSSLCLHPVSTLRNQEYITEFLCAMMMVEEGCVHDPMLSENLQSHQNCICCDKEICDFTFSLQESDEDKRNVDIQEDSTLCASYDHNLGTYYGEWHEFFKVLQSSDGIQNNYLSALSKNTLKEIFIKRTNAHLWDSSSGPRKPYQRFRNKRFVCDECSHSFTLKQNVQYHILTYHLGNQTIRSNHGRRFICLNCQKMFRDEQAAEQHHRRQHEQEPKTPIHRCTTCARIFSSKTQLKEHITIQHLLKCGARFGRQGGLRRHFVMVHTNRRYYCTYADCTHAGFKCSKALAAHIRSVHTKDRPFACYQCGKRFVRRNDQRVHERLHSTKRENSCKKCGQHFRGLVSRQAHERTCKVINNVGADAVSSEKCDTPSLNSTELLESLF</sequence>
<accession>A0A0N5DC38</accession>
<dbReference type="PANTHER" id="PTHR24379:SF127">
    <property type="entry name" value="BLOODY FINGERS-RELATED"/>
    <property type="match status" value="1"/>
</dbReference>
<dbReference type="InterPro" id="IPR036236">
    <property type="entry name" value="Znf_C2H2_sf"/>
</dbReference>
<dbReference type="PANTHER" id="PTHR24379">
    <property type="entry name" value="KRAB AND ZINC FINGER DOMAIN-CONTAINING"/>
    <property type="match status" value="1"/>
</dbReference>
<evidence type="ECO:0000256" key="4">
    <source>
        <dbReference type="ARBA" id="ARBA00022833"/>
    </source>
</evidence>
<feature type="domain" description="C2H2-type" evidence="6">
    <location>
        <begin position="331"/>
        <end position="358"/>
    </location>
</feature>
<keyword evidence="8" id="KW-1185">Reference proteome</keyword>
<proteinExistence type="predicted"/>
<keyword evidence="1" id="KW-0479">Metal-binding</keyword>
<evidence type="ECO:0000256" key="3">
    <source>
        <dbReference type="ARBA" id="ARBA00022771"/>
    </source>
</evidence>
<keyword evidence="3 5" id="KW-0863">Zinc-finger</keyword>
<feature type="domain" description="C2H2-type" evidence="6">
    <location>
        <begin position="217"/>
        <end position="245"/>
    </location>
</feature>
<dbReference type="SMART" id="SM00355">
    <property type="entry name" value="ZnF_C2H2"/>
    <property type="match status" value="7"/>
</dbReference>
<organism evidence="9">
    <name type="scientific">Thelazia callipaeda</name>
    <name type="common">Oriental eyeworm</name>
    <name type="synonym">Parasitic nematode</name>
    <dbReference type="NCBI Taxonomy" id="103827"/>
    <lineage>
        <taxon>Eukaryota</taxon>
        <taxon>Metazoa</taxon>
        <taxon>Ecdysozoa</taxon>
        <taxon>Nematoda</taxon>
        <taxon>Chromadorea</taxon>
        <taxon>Rhabditida</taxon>
        <taxon>Spirurina</taxon>
        <taxon>Spiruromorpha</taxon>
        <taxon>Thelazioidea</taxon>
        <taxon>Thelaziidae</taxon>
        <taxon>Thelazia</taxon>
    </lineage>
</organism>
<feature type="domain" description="C2H2-type" evidence="6">
    <location>
        <begin position="299"/>
        <end position="330"/>
    </location>
</feature>
<gene>
    <name evidence="7" type="ORF">TCLT_LOCUS10739</name>
</gene>
<dbReference type="GO" id="GO:0000977">
    <property type="term" value="F:RNA polymerase II transcription regulatory region sequence-specific DNA binding"/>
    <property type="evidence" value="ECO:0007669"/>
    <property type="project" value="TreeGrafter"/>
</dbReference>
<evidence type="ECO:0000256" key="5">
    <source>
        <dbReference type="PROSITE-ProRule" id="PRU00042"/>
    </source>
</evidence>
<dbReference type="AlphaFoldDB" id="A0A0N5DC38"/>
<dbReference type="Proteomes" id="UP000276776">
    <property type="component" value="Unassembled WGS sequence"/>
</dbReference>
<dbReference type="WBParaSite" id="TCLT_0001075701-mRNA-1">
    <property type="protein sequence ID" value="TCLT_0001075701-mRNA-1"/>
    <property type="gene ID" value="TCLT_0001075701"/>
</dbReference>
<keyword evidence="2" id="KW-0677">Repeat</keyword>
<dbReference type="OMA" id="VHTNRRY"/>